<keyword evidence="1" id="KW-0472">Membrane</keyword>
<dbReference type="AlphaFoldDB" id="A0A5B9R9V6"/>
<evidence type="ECO:0000313" key="2">
    <source>
        <dbReference type="EMBL" id="QEG57162.1"/>
    </source>
</evidence>
<organism evidence="2">
    <name type="scientific">Coniferiporia sulphurascens</name>
    <name type="common">Laminated root rot fungus</name>
    <name type="synonym">Phellinidium sulphurascens</name>
    <dbReference type="NCBI Taxonomy" id="175648"/>
    <lineage>
        <taxon>Eukaryota</taxon>
        <taxon>Fungi</taxon>
        <taxon>Dikarya</taxon>
        <taxon>Basidiomycota</taxon>
        <taxon>Agaricomycotina</taxon>
        <taxon>Agaricomycetes</taxon>
        <taxon>Hymenochaetales</taxon>
        <taxon>Hymenochaetaceae</taxon>
        <taxon>Coniferiporia</taxon>
    </lineage>
</organism>
<proteinExistence type="predicted"/>
<feature type="transmembrane region" description="Helical" evidence="1">
    <location>
        <begin position="26"/>
        <end position="47"/>
    </location>
</feature>
<gene>
    <name evidence="2" type="ORF">PSUO_000058</name>
</gene>
<sequence>MFSTNITSPIDYQNTKPWISTSTAKWLIGSLISLGVIVGCYTLSTAFHDFTQAMVAAIAGAVAAAPGAAWGFVTELPGKMGRGIKDMAVNCLWRKVTRLWPWYLK</sequence>
<name>A0A5B9R9V6_CONSH</name>
<keyword evidence="2" id="KW-0496">Mitochondrion</keyword>
<protein>
    <submittedName>
        <fullName evidence="2">Uncharacterized protein</fullName>
    </submittedName>
</protein>
<keyword evidence="1" id="KW-1133">Transmembrane helix</keyword>
<reference evidence="2" key="1">
    <citation type="submission" date="2019-03" db="EMBL/GenBank/DDBJ databases">
        <title>Evidence of extensive intraspecific noncoding reshuffling in a 169kb mitochondrial genome of basidiomycete fungus.</title>
        <authorList>
            <person name="Lee H.-H."/>
            <person name="Ke H.-M."/>
            <person name="Lin C.-Y.I."/>
            <person name="Lee T.J."/>
            <person name="Chung C.-L."/>
            <person name="Tsai I.J."/>
        </authorList>
    </citation>
    <scope>NUCLEOTIDE SEQUENCE</scope>
    <source>
        <strain evidence="2">FP133613</strain>
    </source>
</reference>
<keyword evidence="1" id="KW-0812">Transmembrane</keyword>
<accession>A0A5B9R9V6</accession>
<feature type="transmembrane region" description="Helical" evidence="1">
    <location>
        <begin position="53"/>
        <end position="73"/>
    </location>
</feature>
<dbReference type="EMBL" id="MK623260">
    <property type="protein sequence ID" value="QEG57162.1"/>
    <property type="molecule type" value="Genomic_DNA"/>
</dbReference>
<geneLocation type="mitochondrion" evidence="2"/>
<evidence type="ECO:0000256" key="1">
    <source>
        <dbReference type="SAM" id="Phobius"/>
    </source>
</evidence>